<keyword evidence="3 9" id="KW-0732">Signal</keyword>
<dbReference type="AlphaFoldDB" id="A0A3Q3N3L9"/>
<evidence type="ECO:0000256" key="6">
    <source>
        <dbReference type="ARBA" id="ARBA00023157"/>
    </source>
</evidence>
<feature type="signal peptide" evidence="9">
    <location>
        <begin position="1"/>
        <end position="16"/>
    </location>
</feature>
<dbReference type="InterPro" id="IPR036179">
    <property type="entry name" value="Ig-like_dom_sf"/>
</dbReference>
<dbReference type="PANTHER" id="PTHR19433:SF133">
    <property type="entry name" value="IMMUNE-TYPE RECEPTOR 5 PRECURSOR-RELATED"/>
    <property type="match status" value="1"/>
</dbReference>
<evidence type="ECO:0000256" key="3">
    <source>
        <dbReference type="ARBA" id="ARBA00022729"/>
    </source>
</evidence>
<reference evidence="11" key="2">
    <citation type="submission" date="2025-09" db="UniProtKB">
        <authorList>
            <consortium name="Ensembl"/>
        </authorList>
    </citation>
    <scope>IDENTIFICATION</scope>
</reference>
<dbReference type="PANTHER" id="PTHR19433">
    <property type="entry name" value="T-CELL RECEPTOR ALPHA CHAIN V REGION-RELATED"/>
    <property type="match status" value="1"/>
</dbReference>
<keyword evidence="6" id="KW-1015">Disulfide bond</keyword>
<dbReference type="Gene3D" id="2.60.40.10">
    <property type="entry name" value="Immunoglobulins"/>
    <property type="match status" value="2"/>
</dbReference>
<feature type="domain" description="Ig-like" evidence="10">
    <location>
        <begin position="126"/>
        <end position="245"/>
    </location>
</feature>
<evidence type="ECO:0000256" key="7">
    <source>
        <dbReference type="ARBA" id="ARBA00023180"/>
    </source>
</evidence>
<dbReference type="Pfam" id="PF07686">
    <property type="entry name" value="V-set"/>
    <property type="match status" value="2"/>
</dbReference>
<organism evidence="11 12">
    <name type="scientific">Mastacembelus armatus</name>
    <name type="common">zig-zag eel</name>
    <dbReference type="NCBI Taxonomy" id="205130"/>
    <lineage>
        <taxon>Eukaryota</taxon>
        <taxon>Metazoa</taxon>
        <taxon>Chordata</taxon>
        <taxon>Craniata</taxon>
        <taxon>Vertebrata</taxon>
        <taxon>Euteleostomi</taxon>
        <taxon>Actinopterygii</taxon>
        <taxon>Neopterygii</taxon>
        <taxon>Teleostei</taxon>
        <taxon>Neoteleostei</taxon>
        <taxon>Acanthomorphata</taxon>
        <taxon>Anabantaria</taxon>
        <taxon>Synbranchiformes</taxon>
        <taxon>Mastacembelidae</taxon>
        <taxon>Mastacembelus</taxon>
    </lineage>
</organism>
<proteinExistence type="predicted"/>
<feature type="chain" id="PRO_5030081687" evidence="9">
    <location>
        <begin position="17"/>
        <end position="311"/>
    </location>
</feature>
<feature type="transmembrane region" description="Helical" evidence="8">
    <location>
        <begin position="254"/>
        <end position="277"/>
    </location>
</feature>
<dbReference type="InterPro" id="IPR052051">
    <property type="entry name" value="TCR_complex_component"/>
</dbReference>
<evidence type="ECO:0000313" key="11">
    <source>
        <dbReference type="Ensembl" id="ENSMAMP00000026879.2"/>
    </source>
</evidence>
<dbReference type="GO" id="GO:0009617">
    <property type="term" value="P:response to bacterium"/>
    <property type="evidence" value="ECO:0007669"/>
    <property type="project" value="TreeGrafter"/>
</dbReference>
<dbReference type="InterPro" id="IPR013106">
    <property type="entry name" value="Ig_V-set"/>
</dbReference>
<evidence type="ECO:0000259" key="10">
    <source>
        <dbReference type="PROSITE" id="PS50835"/>
    </source>
</evidence>
<dbReference type="CDD" id="cd00099">
    <property type="entry name" value="IgV"/>
    <property type="match status" value="2"/>
</dbReference>
<dbReference type="InterPro" id="IPR007110">
    <property type="entry name" value="Ig-like_dom"/>
</dbReference>
<dbReference type="SUPFAM" id="SSF48726">
    <property type="entry name" value="Immunoglobulin"/>
    <property type="match status" value="2"/>
</dbReference>
<accession>A0A3Q3N3L9</accession>
<keyword evidence="4" id="KW-0391">Immunity</keyword>
<feature type="domain" description="Ig-like" evidence="10">
    <location>
        <begin position="30"/>
        <end position="105"/>
    </location>
</feature>
<evidence type="ECO:0000256" key="2">
    <source>
        <dbReference type="ARBA" id="ARBA00022475"/>
    </source>
</evidence>
<dbReference type="GeneTree" id="ENSGT01030000234530"/>
<comment type="subcellular location">
    <subcellularLocation>
        <location evidence="1">Cell membrane</location>
    </subcellularLocation>
</comment>
<dbReference type="Proteomes" id="UP000261640">
    <property type="component" value="Unplaced"/>
</dbReference>
<keyword evidence="7" id="KW-0325">Glycoprotein</keyword>
<dbReference type="SMART" id="SM00409">
    <property type="entry name" value="IG"/>
    <property type="match status" value="2"/>
</dbReference>
<dbReference type="PROSITE" id="PS50835">
    <property type="entry name" value="IG_LIKE"/>
    <property type="match status" value="2"/>
</dbReference>
<sequence>MLIIFYFLLMLQVGRCTYDHNFVIKTAAVGENVVLTCTRQPSEAVATLYWIKFVAGNVPEILGKTFNFDHDEENRISHITTKQEPEKFVLHITDTKLSDTAFYYCLKTRSRNITFVKGIFLRITGPESNIIAVIQDFSSDPVRPGDSVTLQCSVLSDSESDTCPRDHSVYWFRAGSDESLPSLIYAPKNSDQCERSPEVPSQQKCVYNFSKNISSSDAGTYYCAVATCGQILFGNGTKLDIEVVSTCDSQKDSLILFLVCAALALSLIVIAVLVYAIGKKSCDCCNDAVGLQHTETVSGSQQSQQVENSKI</sequence>
<keyword evidence="8" id="KW-0812">Transmembrane</keyword>
<evidence type="ECO:0000256" key="4">
    <source>
        <dbReference type="ARBA" id="ARBA00022859"/>
    </source>
</evidence>
<evidence type="ECO:0000256" key="5">
    <source>
        <dbReference type="ARBA" id="ARBA00023136"/>
    </source>
</evidence>
<dbReference type="Ensembl" id="ENSMAMT00000027572.2">
    <property type="protein sequence ID" value="ENSMAMP00000026879.2"/>
    <property type="gene ID" value="ENSMAMG00000026853.1"/>
</dbReference>
<dbReference type="SMART" id="SM00406">
    <property type="entry name" value="IGv"/>
    <property type="match status" value="2"/>
</dbReference>
<keyword evidence="5 8" id="KW-0472">Membrane</keyword>
<evidence type="ECO:0000256" key="9">
    <source>
        <dbReference type="SAM" id="SignalP"/>
    </source>
</evidence>
<evidence type="ECO:0000313" key="12">
    <source>
        <dbReference type="Proteomes" id="UP000261640"/>
    </source>
</evidence>
<keyword evidence="2" id="KW-1003">Cell membrane</keyword>
<protein>
    <submittedName>
        <fullName evidence="11">Uncharacterized LOC113144724</fullName>
    </submittedName>
</protein>
<dbReference type="InterPro" id="IPR013783">
    <property type="entry name" value="Ig-like_fold"/>
</dbReference>
<keyword evidence="8" id="KW-1133">Transmembrane helix</keyword>
<dbReference type="InterPro" id="IPR003599">
    <property type="entry name" value="Ig_sub"/>
</dbReference>
<name>A0A3Q3N3L9_9TELE</name>
<dbReference type="GO" id="GO:0002376">
    <property type="term" value="P:immune system process"/>
    <property type="evidence" value="ECO:0007669"/>
    <property type="project" value="UniProtKB-KW"/>
</dbReference>
<evidence type="ECO:0000256" key="1">
    <source>
        <dbReference type="ARBA" id="ARBA00004236"/>
    </source>
</evidence>
<dbReference type="GO" id="GO:0005886">
    <property type="term" value="C:plasma membrane"/>
    <property type="evidence" value="ECO:0007669"/>
    <property type="project" value="UniProtKB-SubCell"/>
</dbReference>
<keyword evidence="12" id="KW-1185">Reference proteome</keyword>
<evidence type="ECO:0000256" key="8">
    <source>
        <dbReference type="SAM" id="Phobius"/>
    </source>
</evidence>
<reference evidence="11" key="1">
    <citation type="submission" date="2025-08" db="UniProtKB">
        <authorList>
            <consortium name="Ensembl"/>
        </authorList>
    </citation>
    <scope>IDENTIFICATION</scope>
</reference>
<dbReference type="STRING" id="205130.ENSMAMP00000026879"/>